<keyword evidence="1" id="KW-0770">Synapse</keyword>
<proteinExistence type="predicted"/>
<feature type="compositionally biased region" description="Low complexity" evidence="3">
    <location>
        <begin position="800"/>
        <end position="821"/>
    </location>
</feature>
<dbReference type="OrthoDB" id="420032at2759"/>
<gene>
    <name evidence="6" type="primary">LOC106181702</name>
</gene>
<dbReference type="STRING" id="7574.A0A1S3KG57"/>
<dbReference type="GO" id="GO:0044325">
    <property type="term" value="F:transmembrane transporter binding"/>
    <property type="evidence" value="ECO:0007669"/>
    <property type="project" value="TreeGrafter"/>
</dbReference>
<dbReference type="InParanoid" id="A0A1S3KG57"/>
<dbReference type="SMART" id="SM00239">
    <property type="entry name" value="C2"/>
    <property type="match status" value="1"/>
</dbReference>
<evidence type="ECO:0000256" key="1">
    <source>
        <dbReference type="ARBA" id="ARBA00023018"/>
    </source>
</evidence>
<dbReference type="PANTHER" id="PTHR12157:SF21">
    <property type="entry name" value="RAB3 INTERACTING MOLECULE, ISOFORM F"/>
    <property type="match status" value="1"/>
</dbReference>
<dbReference type="InterPro" id="IPR000008">
    <property type="entry name" value="C2_dom"/>
</dbReference>
<dbReference type="InterPro" id="IPR039032">
    <property type="entry name" value="Rim-like"/>
</dbReference>
<dbReference type="PANTHER" id="PTHR12157">
    <property type="entry name" value="REGULATING SYNAPTIC MEMBRANE EXOCYTOSIS PROTEIN"/>
    <property type="match status" value="1"/>
</dbReference>
<feature type="compositionally biased region" description="Polar residues" evidence="3">
    <location>
        <begin position="309"/>
        <end position="326"/>
    </location>
</feature>
<dbReference type="GO" id="GO:0031267">
    <property type="term" value="F:small GTPase binding"/>
    <property type="evidence" value="ECO:0007669"/>
    <property type="project" value="InterPro"/>
</dbReference>
<dbReference type="KEGG" id="lak:106181702"/>
<dbReference type="GO" id="GO:0050806">
    <property type="term" value="P:positive regulation of synaptic transmission"/>
    <property type="evidence" value="ECO:0007669"/>
    <property type="project" value="TreeGrafter"/>
</dbReference>
<dbReference type="InterPro" id="IPR035892">
    <property type="entry name" value="C2_domain_sf"/>
</dbReference>
<evidence type="ECO:0000313" key="5">
    <source>
        <dbReference type="Proteomes" id="UP000085678"/>
    </source>
</evidence>
<dbReference type="PROSITE" id="PS50004">
    <property type="entry name" value="C2"/>
    <property type="match status" value="1"/>
</dbReference>
<feature type="compositionally biased region" description="Basic and acidic residues" evidence="3">
    <location>
        <begin position="256"/>
        <end position="276"/>
    </location>
</feature>
<dbReference type="GeneID" id="106181702"/>
<feature type="region of interest" description="Disordered" evidence="3">
    <location>
        <begin position="789"/>
        <end position="821"/>
    </location>
</feature>
<dbReference type="Gene3D" id="2.60.40.150">
    <property type="entry name" value="C2 domain"/>
    <property type="match status" value="1"/>
</dbReference>
<feature type="compositionally biased region" description="Polar residues" evidence="3">
    <location>
        <begin position="415"/>
        <end position="435"/>
    </location>
</feature>
<evidence type="ECO:0000259" key="4">
    <source>
        <dbReference type="PROSITE" id="PS50004"/>
    </source>
</evidence>
<dbReference type="GO" id="GO:0048791">
    <property type="term" value="P:calcium ion-regulated exocytosis of neurotransmitter"/>
    <property type="evidence" value="ECO:0007669"/>
    <property type="project" value="TreeGrafter"/>
</dbReference>
<sequence>MGSSCPGSEEFSDISSERMTQREQERLPSPLPGQEELQHRGRKYSVGDTLTVPENAAGRHKTRGTGNGEIAYDQRQQRSRSPGRQRVPDGGLREERERGRDRERVLSPSEMRAAREEIELQRERVAAIMLAEAELRAHHANQDERKLLQERENSILPSEVRGIVAERGKNRILEEMISPEVRRIHHTEKDVSWERGHTMNILSEMRGMVAEREERTLEREMRAVSPEMRGSQSPRLKRERSRELENNMNLTLDLRGVTDSRDREERERGRERERNRMNQPTNIRAVREERERGRTVSPPAMRGKEVSTRVRSLSQTRGSSPQSTPSPKKRQLPQIPPQAQGAGRDRVTQDLEERARQMKMRMKVPGGGGMSDSEAGYRSHSRDRRESSMDRYYREGRMQDPYGGEMGDEPWLSDGSETSVMSEMSKVSTISVRSTQSEKPRRKLSEFASKMESRGPPSRRNVNRTQSSGDLNSSEQADGSMSDSAVSSGMTERRKRRPSIGVKMAALMGLSKKSSSASQLSATADDNSKRAKKMKGKTLRSFLGKNSDSGTKKSKSKSTFQRSEEIGTIPPGNLGGMGSHGDQMAMMLGHGSQSPLRGRMIKQASKDSTDGSIGSISSDSSSMWLPQGMRVGPEGQFGDFVDNLGPGQLVGRQVLGLSCLGDIQLSLSEKKGHLEVEVIRARGLQQKSGAKILPAPYVKVYLMEGKNCAEKQKTIIARRTLDPLYQQQIVFNEDYHGKVVQVTVWGDYGRMERKVFMGVAQILLDDLDLSNIVIGWYKLFPASSLVNAGSSGSGGGSGGSTRRNSSSSLDSQYNSASSSVR</sequence>
<evidence type="ECO:0000313" key="6">
    <source>
        <dbReference type="RefSeq" id="XP_013421618.1"/>
    </source>
</evidence>
<dbReference type="GO" id="GO:0048788">
    <property type="term" value="C:cytoskeleton of presynaptic active zone"/>
    <property type="evidence" value="ECO:0007669"/>
    <property type="project" value="TreeGrafter"/>
</dbReference>
<feature type="compositionally biased region" description="Basic and acidic residues" evidence="3">
    <location>
        <begin position="343"/>
        <end position="356"/>
    </location>
</feature>
<dbReference type="GO" id="GO:0048167">
    <property type="term" value="P:regulation of synaptic plasticity"/>
    <property type="evidence" value="ECO:0007669"/>
    <property type="project" value="TreeGrafter"/>
</dbReference>
<dbReference type="CDD" id="cd04028">
    <property type="entry name" value="C2B_RIM1alpha"/>
    <property type="match status" value="1"/>
</dbReference>
<dbReference type="Pfam" id="PF00168">
    <property type="entry name" value="C2"/>
    <property type="match status" value="1"/>
</dbReference>
<dbReference type="FunFam" id="2.60.40.150:FF:000001">
    <property type="entry name" value="Regulating synaptic membrane exocytosis 3, isoform CRA_a"/>
    <property type="match status" value="1"/>
</dbReference>
<evidence type="ECO:0000256" key="3">
    <source>
        <dbReference type="SAM" id="MobiDB-lite"/>
    </source>
</evidence>
<dbReference type="SUPFAM" id="SSF49562">
    <property type="entry name" value="C2 domain (Calcium/lipid-binding domain, CaLB)"/>
    <property type="match status" value="1"/>
</dbReference>
<feature type="compositionally biased region" description="Basic and acidic residues" evidence="3">
    <location>
        <begin position="436"/>
        <end position="453"/>
    </location>
</feature>
<dbReference type="RefSeq" id="XP_013421618.1">
    <property type="nucleotide sequence ID" value="XM_013566164.1"/>
</dbReference>
<feature type="compositionally biased region" description="Polar residues" evidence="3">
    <location>
        <begin position="463"/>
        <end position="490"/>
    </location>
</feature>
<feature type="compositionally biased region" description="Basic and acidic residues" evidence="3">
    <location>
        <begin position="15"/>
        <end position="26"/>
    </location>
</feature>
<comment type="subcellular location">
    <subcellularLocation>
        <location evidence="2">Synapse</location>
    </subcellularLocation>
</comment>
<dbReference type="AlphaFoldDB" id="A0A1S3KG57"/>
<feature type="region of interest" description="Disordered" evidence="3">
    <location>
        <begin position="1"/>
        <end position="105"/>
    </location>
</feature>
<dbReference type="Proteomes" id="UP000085678">
    <property type="component" value="Unplaced"/>
</dbReference>
<organism evidence="5 6">
    <name type="scientific">Lingula anatina</name>
    <name type="common">Brachiopod</name>
    <name type="synonym">Lingula unguis</name>
    <dbReference type="NCBI Taxonomy" id="7574"/>
    <lineage>
        <taxon>Eukaryota</taxon>
        <taxon>Metazoa</taxon>
        <taxon>Spiralia</taxon>
        <taxon>Lophotrochozoa</taxon>
        <taxon>Brachiopoda</taxon>
        <taxon>Linguliformea</taxon>
        <taxon>Lingulata</taxon>
        <taxon>Lingulida</taxon>
        <taxon>Linguloidea</taxon>
        <taxon>Lingulidae</taxon>
        <taxon>Lingula</taxon>
    </lineage>
</organism>
<reference evidence="6" key="1">
    <citation type="submission" date="2025-08" db="UniProtKB">
        <authorList>
            <consortium name="RefSeq"/>
        </authorList>
    </citation>
    <scope>IDENTIFICATION</scope>
    <source>
        <tissue evidence="6">Gonads</tissue>
    </source>
</reference>
<feature type="domain" description="C2" evidence="4">
    <location>
        <begin position="659"/>
        <end position="777"/>
    </location>
</feature>
<dbReference type="GO" id="GO:0042391">
    <property type="term" value="P:regulation of membrane potential"/>
    <property type="evidence" value="ECO:0007669"/>
    <property type="project" value="TreeGrafter"/>
</dbReference>
<feature type="region of interest" description="Disordered" evidence="3">
    <location>
        <begin position="220"/>
        <end position="596"/>
    </location>
</feature>
<feature type="compositionally biased region" description="Basic and acidic residues" evidence="3">
    <location>
        <begin position="285"/>
        <end position="294"/>
    </location>
</feature>
<feature type="compositionally biased region" description="Low complexity" evidence="3">
    <location>
        <begin position="510"/>
        <end position="522"/>
    </location>
</feature>
<name>A0A1S3KG57_LINAN</name>
<dbReference type="GO" id="GO:0042734">
    <property type="term" value="C:presynaptic membrane"/>
    <property type="evidence" value="ECO:0007669"/>
    <property type="project" value="TreeGrafter"/>
</dbReference>
<evidence type="ECO:0000256" key="2">
    <source>
        <dbReference type="ARBA" id="ARBA00034103"/>
    </source>
</evidence>
<accession>A0A1S3KG57</accession>
<feature type="compositionally biased region" description="Basic and acidic residues" evidence="3">
    <location>
        <begin position="383"/>
        <end position="398"/>
    </location>
</feature>
<protein>
    <submittedName>
        <fullName evidence="6">Regulating synaptic membrane exocytosis protein 2-like isoform X1</fullName>
    </submittedName>
</protein>
<keyword evidence="5" id="KW-1185">Reference proteome</keyword>
<feature type="compositionally biased region" description="Basic and acidic residues" evidence="3">
    <location>
        <begin position="91"/>
        <end position="105"/>
    </location>
</feature>